<dbReference type="EC" id="1.4.99.5" evidence="4"/>
<dbReference type="PANTHER" id="PTHR42949">
    <property type="entry name" value="ANAEROBIC GLYCEROL-3-PHOSPHATE DEHYDROGENASE SUBUNIT B"/>
    <property type="match status" value="1"/>
</dbReference>
<evidence type="ECO:0000256" key="1">
    <source>
        <dbReference type="ARBA" id="ARBA00023002"/>
    </source>
</evidence>
<dbReference type="Pfam" id="PF07992">
    <property type="entry name" value="Pyr_redox_2"/>
    <property type="match status" value="1"/>
</dbReference>
<name>A0A5B8RGH3_9ZZZZ</name>
<dbReference type="InterPro" id="IPR051691">
    <property type="entry name" value="Metab_Enz_Cyan_OpOx_G3PDH"/>
</dbReference>
<dbReference type="PRINTS" id="PR00419">
    <property type="entry name" value="ADXRDTASE"/>
</dbReference>
<proteinExistence type="predicted"/>
<dbReference type="InterPro" id="IPR036188">
    <property type="entry name" value="FAD/NAD-bd_sf"/>
</dbReference>
<evidence type="ECO:0000259" key="2">
    <source>
        <dbReference type="Pfam" id="PF04324"/>
    </source>
</evidence>
<organism evidence="4">
    <name type="scientific">uncultured organism</name>
    <dbReference type="NCBI Taxonomy" id="155900"/>
    <lineage>
        <taxon>unclassified sequences</taxon>
        <taxon>environmental samples</taxon>
    </lineage>
</organism>
<keyword evidence="1 4" id="KW-0560">Oxidoreductase</keyword>
<dbReference type="InterPro" id="IPR023753">
    <property type="entry name" value="FAD/NAD-binding_dom"/>
</dbReference>
<evidence type="ECO:0000313" key="4">
    <source>
        <dbReference type="EMBL" id="QEA05955.1"/>
    </source>
</evidence>
<dbReference type="GO" id="GO:0050622">
    <property type="term" value="F:glycine dehydrogenase (cyanide-forming) activity"/>
    <property type="evidence" value="ECO:0007669"/>
    <property type="project" value="UniProtKB-EC"/>
</dbReference>
<dbReference type="EMBL" id="MN079118">
    <property type="protein sequence ID" value="QEA05955.1"/>
    <property type="molecule type" value="Genomic_DNA"/>
</dbReference>
<dbReference type="Gene3D" id="1.10.10.1100">
    <property type="entry name" value="BFD-like [2Fe-2S]-binding domain"/>
    <property type="match status" value="1"/>
</dbReference>
<dbReference type="AlphaFoldDB" id="A0A5B8RGH3"/>
<dbReference type="PANTHER" id="PTHR42949:SF3">
    <property type="entry name" value="ANAEROBIC GLYCEROL-3-PHOSPHATE DEHYDROGENASE SUBUNIT B"/>
    <property type="match status" value="1"/>
</dbReference>
<reference evidence="4" key="1">
    <citation type="submission" date="2019-06" db="EMBL/GenBank/DDBJ databases">
        <authorList>
            <person name="Murdoch R.W."/>
            <person name="Fathepure B."/>
        </authorList>
    </citation>
    <scope>NUCLEOTIDE SEQUENCE</scope>
</reference>
<evidence type="ECO:0000259" key="3">
    <source>
        <dbReference type="Pfam" id="PF07992"/>
    </source>
</evidence>
<dbReference type="Gene3D" id="3.50.50.60">
    <property type="entry name" value="FAD/NAD(P)-binding domain"/>
    <property type="match status" value="1"/>
</dbReference>
<accession>A0A5B8RGH3</accession>
<protein>
    <submittedName>
        <fullName evidence="4">Hydrogen cyanide synthase subunit HcnB</fullName>
        <ecNumber evidence="4">1.4.99.5</ecNumber>
    </submittedName>
</protein>
<dbReference type="InterPro" id="IPR007419">
    <property type="entry name" value="BFD-like_2Fe2S-bd_dom"/>
</dbReference>
<feature type="domain" description="BFD-like [2Fe-2S]-binding" evidence="2">
    <location>
        <begin position="348"/>
        <end position="397"/>
    </location>
</feature>
<sequence length="426" mass="44087">MSAARHVAVVGTGPAGEGTAVRLLDAGWAVTAFDEQPRSGGNITRVRRDAPATALEQRLGKGLICGAAVLGVAGDGRVTWREAATGAVREDTFDAVVLACGAYDMHCPVPGTPAPGVTSAGALQALLKGHGAVPAGDVVLAGAGPFLYVAAAGLCRAGARVSAVVDRLGLADYARLAPAGAAIPGNALEFARDRATLARHGVTVLRGRGAAAVENGRLRLDDGRRLAFDRLGLTDAFIAQSQLPRTAGCRLRWHAPGGYFVAETDKWGRSSVANVLVCGEGQGVRGWRHARVSGELAAMALLADAGEHVDTDRARRLLRWRALYAHFGEALESRMHARAPVPPAAATVCACESVPLARVDEAVSLGLTDLSSIKVVTRCGMGPCQGRYCEPQVGRAIEQAGAVPRSALNQRTLTRPVGAGEFARGG</sequence>
<dbReference type="Gene3D" id="3.40.50.720">
    <property type="entry name" value="NAD(P)-binding Rossmann-like Domain"/>
    <property type="match status" value="1"/>
</dbReference>
<dbReference type="SUPFAM" id="SSF51905">
    <property type="entry name" value="FAD/NAD(P)-binding domain"/>
    <property type="match status" value="1"/>
</dbReference>
<feature type="domain" description="FAD/NAD(P)-binding" evidence="3">
    <location>
        <begin position="6"/>
        <end position="290"/>
    </location>
</feature>
<gene>
    <name evidence="4" type="primary">hcnB</name>
    <name evidence="4" type="ORF">KBTEX_02284</name>
</gene>
<dbReference type="InterPro" id="IPR041854">
    <property type="entry name" value="BFD-like_2Fe2S-bd_dom_sf"/>
</dbReference>
<dbReference type="Pfam" id="PF04324">
    <property type="entry name" value="Fer2_BFD"/>
    <property type="match status" value="1"/>
</dbReference>